<keyword evidence="3" id="KW-0285">Flavoprotein</keyword>
<name>A0A519BET4_ACIG2</name>
<dbReference type="PANTHER" id="PTHR43673">
    <property type="entry name" value="NAD(P)H NITROREDUCTASE YDGI-RELATED"/>
    <property type="match status" value="1"/>
</dbReference>
<dbReference type="GO" id="GO:0016491">
    <property type="term" value="F:oxidoreductase activity"/>
    <property type="evidence" value="ECO:0007669"/>
    <property type="project" value="UniProtKB-KW"/>
</dbReference>
<evidence type="ECO:0000256" key="4">
    <source>
        <dbReference type="ARBA" id="ARBA00022643"/>
    </source>
</evidence>
<keyword evidence="5" id="KW-0560">Oxidoreductase</keyword>
<dbReference type="InterPro" id="IPR000415">
    <property type="entry name" value="Nitroreductase-like"/>
</dbReference>
<dbReference type="EMBL" id="SGBC01000004">
    <property type="protein sequence ID" value="RZD15775.1"/>
    <property type="molecule type" value="Genomic_DNA"/>
</dbReference>
<dbReference type="CDD" id="cd02138">
    <property type="entry name" value="TdsD-like"/>
    <property type="match status" value="1"/>
</dbReference>
<evidence type="ECO:0000313" key="7">
    <source>
        <dbReference type="EMBL" id="RZD15775.1"/>
    </source>
</evidence>
<sequence length="188" mass="21678">MDVSVAIESRRAYRSLEETEINKDLIKTLSSFASLSPSCFNHQPWKFVFVYENAILEELKTALSKGNDWARSASMIIVVLSKQNDDCVLDYRKYYLFDTGIASAFLILKATELGYVAHPIAGYNPEIVKSVIKSPDDMEIVTLIIFSKHKMEINPVLSEKQRHDEIERPERKSFDEYACFNKYCFLDK</sequence>
<evidence type="ECO:0000313" key="8">
    <source>
        <dbReference type="Proteomes" id="UP000316562"/>
    </source>
</evidence>
<comment type="cofactor">
    <cofactor evidence="1">
        <name>FMN</name>
        <dbReference type="ChEBI" id="CHEBI:58210"/>
    </cofactor>
</comment>
<evidence type="ECO:0000256" key="3">
    <source>
        <dbReference type="ARBA" id="ARBA00022630"/>
    </source>
</evidence>
<accession>A0A519BET4</accession>
<dbReference type="Gene3D" id="3.40.109.10">
    <property type="entry name" value="NADH Oxidase"/>
    <property type="match status" value="1"/>
</dbReference>
<evidence type="ECO:0000256" key="2">
    <source>
        <dbReference type="ARBA" id="ARBA00007118"/>
    </source>
</evidence>
<organism evidence="7 8">
    <name type="scientific">Acididesulfobacter guangdongensis</name>
    <dbReference type="NCBI Taxonomy" id="2597225"/>
    <lineage>
        <taxon>Bacteria</taxon>
        <taxon>Deltaproteobacteria</taxon>
        <taxon>Candidatus Acidulodesulfobacterales</taxon>
        <taxon>Candidatus Acididesulfobacter</taxon>
    </lineage>
</organism>
<dbReference type="Proteomes" id="UP000316562">
    <property type="component" value="Unassembled WGS sequence"/>
</dbReference>
<protein>
    <submittedName>
        <fullName evidence="7">Nitroreductase</fullName>
    </submittedName>
</protein>
<comment type="similarity">
    <text evidence="2">Belongs to the nitroreductase family.</text>
</comment>
<dbReference type="AlphaFoldDB" id="A0A519BET4"/>
<keyword evidence="4" id="KW-0288">FMN</keyword>
<proteinExistence type="inferred from homology"/>
<dbReference type="SUPFAM" id="SSF55469">
    <property type="entry name" value="FMN-dependent nitroreductase-like"/>
    <property type="match status" value="1"/>
</dbReference>
<reference evidence="7 8" key="1">
    <citation type="journal article" date="2019" name="ISME J.">
        <title>Insights into ecological role of a new deltaproteobacterial order Candidatus Acidulodesulfobacterales by metagenomics and metatranscriptomics.</title>
        <authorList>
            <person name="Tan S."/>
            <person name="Liu J."/>
            <person name="Fang Y."/>
            <person name="Hedlund B.P."/>
            <person name="Lian Z.H."/>
            <person name="Huang L.Y."/>
            <person name="Li J.T."/>
            <person name="Huang L.N."/>
            <person name="Li W.J."/>
            <person name="Jiang H.C."/>
            <person name="Dong H.L."/>
            <person name="Shu W.S."/>
        </authorList>
    </citation>
    <scope>NUCLEOTIDE SEQUENCE [LARGE SCALE GENOMIC DNA]</scope>
    <source>
        <strain evidence="7">AP2</strain>
    </source>
</reference>
<evidence type="ECO:0000259" key="6">
    <source>
        <dbReference type="Pfam" id="PF00881"/>
    </source>
</evidence>
<comment type="caution">
    <text evidence="7">The sequence shown here is derived from an EMBL/GenBank/DDBJ whole genome shotgun (WGS) entry which is preliminary data.</text>
</comment>
<gene>
    <name evidence="7" type="ORF">EVJ46_09655</name>
</gene>
<dbReference type="PANTHER" id="PTHR43673:SF2">
    <property type="entry name" value="NITROREDUCTASE"/>
    <property type="match status" value="1"/>
</dbReference>
<evidence type="ECO:0000256" key="1">
    <source>
        <dbReference type="ARBA" id="ARBA00001917"/>
    </source>
</evidence>
<dbReference type="Pfam" id="PF00881">
    <property type="entry name" value="Nitroreductase"/>
    <property type="match status" value="1"/>
</dbReference>
<feature type="domain" description="Nitroreductase" evidence="6">
    <location>
        <begin position="7"/>
        <end position="144"/>
    </location>
</feature>
<dbReference type="InterPro" id="IPR029479">
    <property type="entry name" value="Nitroreductase"/>
</dbReference>
<evidence type="ECO:0000256" key="5">
    <source>
        <dbReference type="ARBA" id="ARBA00023002"/>
    </source>
</evidence>